<dbReference type="AlphaFoldDB" id="A0A0V1BXW1"/>
<gene>
    <name evidence="2" type="ORF">T01_9299</name>
</gene>
<keyword evidence="1" id="KW-1133">Transmembrane helix</keyword>
<comment type="caution">
    <text evidence="2">The sequence shown here is derived from an EMBL/GenBank/DDBJ whole genome shotgun (WGS) entry which is preliminary data.</text>
</comment>
<dbReference type="InParanoid" id="A0A0V1BXW1"/>
<reference evidence="2 3" key="1">
    <citation type="submission" date="2015-01" db="EMBL/GenBank/DDBJ databases">
        <title>Evolution of Trichinella species and genotypes.</title>
        <authorList>
            <person name="Korhonen P.K."/>
            <person name="Edoardo P."/>
            <person name="Giuseppe L.R."/>
            <person name="Gasser R.B."/>
        </authorList>
    </citation>
    <scope>NUCLEOTIDE SEQUENCE [LARGE SCALE GENOMIC DNA]</scope>
    <source>
        <strain evidence="2">ISS3</strain>
    </source>
</reference>
<evidence type="ECO:0000313" key="3">
    <source>
        <dbReference type="Proteomes" id="UP000054776"/>
    </source>
</evidence>
<evidence type="ECO:0000313" key="2">
    <source>
        <dbReference type="EMBL" id="KRY41815.1"/>
    </source>
</evidence>
<evidence type="ECO:0000256" key="1">
    <source>
        <dbReference type="SAM" id="Phobius"/>
    </source>
</evidence>
<sequence length="230" mass="26082">MDYTTADPLHSRIDGNAVGMLQISVYRQRFVRSCLSAENEPKDAERTEEELHPIERIVKYSPRIAKTSTATQFYSPLLGAGYLRRRPKSQSASSKPPGFRSLHLRLVRGASGQLAVPLLRLLLQGRRLTCHRRMIAQTATVPRTMADSGLRRGLSWPRTRVPGRGDSNLSGVACALFLPKPDLMSTGSWMCHRRGRCCSVPNVISLLWFQLMWIMSFCFLYNAFFTRNCY</sequence>
<keyword evidence="3" id="KW-1185">Reference proteome</keyword>
<dbReference type="EMBL" id="JYDH01000006">
    <property type="protein sequence ID" value="KRY41815.1"/>
    <property type="molecule type" value="Genomic_DNA"/>
</dbReference>
<protein>
    <submittedName>
        <fullName evidence="2">Uncharacterized protein</fullName>
    </submittedName>
</protein>
<dbReference type="Proteomes" id="UP000054776">
    <property type="component" value="Unassembled WGS sequence"/>
</dbReference>
<feature type="transmembrane region" description="Helical" evidence="1">
    <location>
        <begin position="206"/>
        <end position="225"/>
    </location>
</feature>
<keyword evidence="1" id="KW-0472">Membrane</keyword>
<name>A0A0V1BXW1_TRISP</name>
<accession>A0A0V1BXW1</accession>
<organism evidence="2 3">
    <name type="scientific">Trichinella spiralis</name>
    <name type="common">Trichina worm</name>
    <dbReference type="NCBI Taxonomy" id="6334"/>
    <lineage>
        <taxon>Eukaryota</taxon>
        <taxon>Metazoa</taxon>
        <taxon>Ecdysozoa</taxon>
        <taxon>Nematoda</taxon>
        <taxon>Enoplea</taxon>
        <taxon>Dorylaimia</taxon>
        <taxon>Trichinellida</taxon>
        <taxon>Trichinellidae</taxon>
        <taxon>Trichinella</taxon>
    </lineage>
</organism>
<keyword evidence="1" id="KW-0812">Transmembrane</keyword>
<proteinExistence type="predicted"/>